<evidence type="ECO:0000313" key="2">
    <source>
        <dbReference type="Proteomes" id="UP000240542"/>
    </source>
</evidence>
<comment type="caution">
    <text evidence="1">The sequence shown here is derived from an EMBL/GenBank/DDBJ whole genome shotgun (WGS) entry which is preliminary data.</text>
</comment>
<accession>A0A2P8DKB9</accession>
<dbReference type="EMBL" id="PYGA01000007">
    <property type="protein sequence ID" value="PSK97665.1"/>
    <property type="molecule type" value="Genomic_DNA"/>
</dbReference>
<keyword evidence="2" id="KW-1185">Reference proteome</keyword>
<organism evidence="1 2">
    <name type="scientific">Murinocardiopsis flavida</name>
    <dbReference type="NCBI Taxonomy" id="645275"/>
    <lineage>
        <taxon>Bacteria</taxon>
        <taxon>Bacillati</taxon>
        <taxon>Actinomycetota</taxon>
        <taxon>Actinomycetes</taxon>
        <taxon>Streptosporangiales</taxon>
        <taxon>Nocardiopsidaceae</taxon>
        <taxon>Murinocardiopsis</taxon>
    </lineage>
</organism>
<name>A0A2P8DKB9_9ACTN</name>
<dbReference type="AlphaFoldDB" id="A0A2P8DKB9"/>
<sequence length="338" mass="37226">MAGRRSPQKGGRSGAPSFPVREKAVTVVGVAGTLSGPDRRFWKGSALTAKSPRPDARRSTADRLKLHRHHLRLDGRDYTVVTPRPGTDVRFAVNHFHGTWHILSDLRGARFLARLMWGLSYQRRPGTIVCIGPPFLDPNPFDAEPSMPIVFGCPPASALPTGAARALRRALPLGVGDGTVRWQTHGLARFGPDPDRSGGDRWTEYRDWLGGRPESHDHVRRHLVEVRSGALVLEGAPIVLRDWAVSAHHLSFESFPMDYQELAGLTFRSGWVTDEGELQVFAEYRRMVGVARAARAEVLADPAAAADPAAYRPAIWNRGDDVKARRFPVPEPPRSGDG</sequence>
<reference evidence="1 2" key="1">
    <citation type="submission" date="2018-03" db="EMBL/GenBank/DDBJ databases">
        <title>Genomic Encyclopedia of Archaeal and Bacterial Type Strains, Phase II (KMG-II): from individual species to whole genera.</title>
        <authorList>
            <person name="Goeker M."/>
        </authorList>
    </citation>
    <scope>NUCLEOTIDE SEQUENCE [LARGE SCALE GENOMIC DNA]</scope>
    <source>
        <strain evidence="1 2">DSM 45312</strain>
    </source>
</reference>
<gene>
    <name evidence="1" type="ORF">CLV63_10753</name>
</gene>
<protein>
    <submittedName>
        <fullName evidence="1">Uncharacterized protein</fullName>
    </submittedName>
</protein>
<evidence type="ECO:0000313" key="1">
    <source>
        <dbReference type="EMBL" id="PSK97665.1"/>
    </source>
</evidence>
<dbReference type="Proteomes" id="UP000240542">
    <property type="component" value="Unassembled WGS sequence"/>
</dbReference>
<proteinExistence type="predicted"/>